<keyword evidence="15" id="KW-1185">Reference proteome</keyword>
<feature type="binding site" evidence="10">
    <location>
        <position position="222"/>
    </location>
    <ligand>
        <name>an alpha-L-fucosyl-(1-&gt;2)-beta-D-galactosyl derivative</name>
        <dbReference type="ChEBI" id="CHEBI:140327"/>
    </ligand>
</feature>
<evidence type="ECO:0000256" key="5">
    <source>
        <dbReference type="ARBA" id="ARBA00022692"/>
    </source>
</evidence>
<evidence type="ECO:0000256" key="2">
    <source>
        <dbReference type="ARBA" id="ARBA00010413"/>
    </source>
</evidence>
<dbReference type="Pfam" id="PF03414">
    <property type="entry name" value="Glyco_transf_6"/>
    <property type="match status" value="1"/>
</dbReference>
<proteinExistence type="inferred from homology"/>
<keyword evidence="11" id="KW-0479">Metal-binding</keyword>
<keyword evidence="4" id="KW-0808">Transferase</keyword>
<keyword evidence="7" id="KW-1133">Transmembrane helix</keyword>
<dbReference type="GO" id="GO:0031982">
    <property type="term" value="C:vesicle"/>
    <property type="evidence" value="ECO:0007669"/>
    <property type="project" value="TreeGrafter"/>
</dbReference>
<dbReference type="PANTHER" id="PTHR10462:SF49">
    <property type="entry name" value="GLOBOSIDE ALPHA-1,3-N-ACETYLGALACTOSAMINYLTRANSFERASE 1"/>
    <property type="match status" value="1"/>
</dbReference>
<dbReference type="AlphaFoldDB" id="A0AA88PW77"/>
<evidence type="ECO:0000256" key="12">
    <source>
        <dbReference type="SAM" id="MobiDB-lite"/>
    </source>
</evidence>
<comment type="caution">
    <text evidence="14">The sequence shown here is derived from an EMBL/GenBank/DDBJ whole genome shotgun (WGS) entry which is preliminary data.</text>
</comment>
<dbReference type="Proteomes" id="UP001187343">
    <property type="component" value="Unassembled WGS sequence"/>
</dbReference>
<evidence type="ECO:0000256" key="7">
    <source>
        <dbReference type="ARBA" id="ARBA00022989"/>
    </source>
</evidence>
<evidence type="ECO:0000256" key="10">
    <source>
        <dbReference type="PIRSR" id="PIRSR605076-2"/>
    </source>
</evidence>
<dbReference type="GO" id="GO:0016758">
    <property type="term" value="F:hexosyltransferase activity"/>
    <property type="evidence" value="ECO:0007669"/>
    <property type="project" value="InterPro"/>
</dbReference>
<reference evidence="14" key="1">
    <citation type="submission" date="2023-08" db="EMBL/GenBank/DDBJ databases">
        <title>Chromosome-level Genome Assembly of mud carp (Cirrhinus molitorella).</title>
        <authorList>
            <person name="Liu H."/>
        </authorList>
    </citation>
    <scope>NUCLEOTIDE SEQUENCE</scope>
    <source>
        <strain evidence="14">Prfri</strain>
        <tissue evidence="14">Muscle</tissue>
    </source>
</reference>
<accession>A0AA88PW77</accession>
<keyword evidence="5" id="KW-0812">Transmembrane</keyword>
<evidence type="ECO:0000256" key="6">
    <source>
        <dbReference type="ARBA" id="ARBA00022968"/>
    </source>
</evidence>
<dbReference type="GO" id="GO:0005975">
    <property type="term" value="P:carbohydrate metabolic process"/>
    <property type="evidence" value="ECO:0007669"/>
    <property type="project" value="InterPro"/>
</dbReference>
<dbReference type="SUPFAM" id="SSF53448">
    <property type="entry name" value="Nucleotide-diphospho-sugar transferases"/>
    <property type="match status" value="1"/>
</dbReference>
<feature type="binding site" evidence="11">
    <location>
        <position position="202"/>
    </location>
    <ligand>
        <name>Mn(2+)</name>
        <dbReference type="ChEBI" id="CHEBI:29035"/>
    </ligand>
</feature>
<evidence type="ECO:0000256" key="4">
    <source>
        <dbReference type="ARBA" id="ARBA00022679"/>
    </source>
</evidence>
<dbReference type="GO" id="GO:0005794">
    <property type="term" value="C:Golgi apparatus"/>
    <property type="evidence" value="ECO:0007669"/>
    <property type="project" value="TreeGrafter"/>
</dbReference>
<protein>
    <recommendedName>
        <fullName evidence="16">Globoside alpha-1,3-N-acetylgalactosaminyltransferase 1-like</fullName>
    </recommendedName>
</protein>
<gene>
    <name evidence="14" type="ORF">Q8A67_010240</name>
</gene>
<dbReference type="GO" id="GO:0046872">
    <property type="term" value="F:metal ion binding"/>
    <property type="evidence" value="ECO:0007669"/>
    <property type="project" value="UniProtKB-KW"/>
</dbReference>
<dbReference type="Gene3D" id="3.90.550.10">
    <property type="entry name" value="Spore Coat Polysaccharide Biosynthesis Protein SpsA, Chain A"/>
    <property type="match status" value="1"/>
</dbReference>
<keyword evidence="11" id="KW-0464">Manganese</keyword>
<evidence type="ECO:0000256" key="1">
    <source>
        <dbReference type="ARBA" id="ARBA00004606"/>
    </source>
</evidence>
<feature type="binding site" evidence="11">
    <location>
        <position position="200"/>
    </location>
    <ligand>
        <name>Mn(2+)</name>
        <dbReference type="ChEBI" id="CHEBI:29035"/>
    </ligand>
</feature>
<keyword evidence="3" id="KW-0328">Glycosyltransferase</keyword>
<sequence>MHRQNFLIVLVLFGMALSGLIYLNSSQNNNSCYQHIPEHEVKKSKWKQMIVGLRSLPGLLYKQPSALVGRTDVASVSPWSAPIIWEGTFDATLIDSIYKQQNLTIATTVFALGKYTRFIKDFLESAEQHYFVGFRVHFYLFTDQPESVPEVKMGENRSLTVLKVQSLNRWQDISMNRMEKLEKLIENELAGEADYVFCLDVDTMFYGRWGAESLGRLVGVMHPWLFDAPRDQFTYERRPESLAYIPAGEGDYYYAGAAFGGTLEDVHNLTKTCREHLNIDAVKSIEAVWQEESHLNKGLKHVSALSSLKALAEAEKQGANSDAAGDSDAQNSRERLEEMGLNPVEQDPQLEQSQGGLFSFTFNLPERSNYSKEECNDPNVKQADQKSRAHSLRSARSRGGEGPGRFHYENATHASARAYLPQQALPQRGQVGLAAACSGHPTPPTSMRDVRNHAHHRYIPPTSERDVRGHARIKYFTS</sequence>
<feature type="active site" description="Nucleophile" evidence="9">
    <location>
        <position position="292"/>
    </location>
</feature>
<comment type="cofactor">
    <cofactor evidence="11">
        <name>Mn(2+)</name>
        <dbReference type="ChEBI" id="CHEBI:29035"/>
    </cofactor>
    <text evidence="11">Binds 1 Mn(2+) ion per subunit.</text>
</comment>
<comment type="similarity">
    <text evidence="2">Belongs to the glycosyltransferase 6 family.</text>
</comment>
<name>A0AA88PW77_9TELE</name>
<evidence type="ECO:0008006" key="16">
    <source>
        <dbReference type="Google" id="ProtNLM"/>
    </source>
</evidence>
<dbReference type="EMBL" id="JAUYZG010000009">
    <property type="protein sequence ID" value="KAK2898822.1"/>
    <property type="molecule type" value="Genomic_DNA"/>
</dbReference>
<dbReference type="InterPro" id="IPR029044">
    <property type="entry name" value="Nucleotide-diphossugar_trans"/>
</dbReference>
<dbReference type="InterPro" id="IPR005076">
    <property type="entry name" value="Glyco_trans_6"/>
</dbReference>
<feature type="region of interest" description="Disordered" evidence="12">
    <location>
        <begin position="369"/>
        <end position="404"/>
    </location>
</feature>
<evidence type="ECO:0000313" key="15">
    <source>
        <dbReference type="Proteomes" id="UP001187343"/>
    </source>
</evidence>
<evidence type="ECO:0000256" key="13">
    <source>
        <dbReference type="SAM" id="SignalP"/>
    </source>
</evidence>
<organism evidence="14 15">
    <name type="scientific">Cirrhinus molitorella</name>
    <name type="common">mud carp</name>
    <dbReference type="NCBI Taxonomy" id="172907"/>
    <lineage>
        <taxon>Eukaryota</taxon>
        <taxon>Metazoa</taxon>
        <taxon>Chordata</taxon>
        <taxon>Craniata</taxon>
        <taxon>Vertebrata</taxon>
        <taxon>Euteleostomi</taxon>
        <taxon>Actinopterygii</taxon>
        <taxon>Neopterygii</taxon>
        <taxon>Teleostei</taxon>
        <taxon>Ostariophysi</taxon>
        <taxon>Cypriniformes</taxon>
        <taxon>Cyprinidae</taxon>
        <taxon>Labeoninae</taxon>
        <taxon>Labeonini</taxon>
        <taxon>Cirrhinus</taxon>
    </lineage>
</organism>
<feature type="binding site" evidence="10">
    <location>
        <position position="234"/>
    </location>
    <ligand>
        <name>an alpha-L-fucosyl-(1-&gt;2)-beta-D-galactosyl derivative</name>
        <dbReference type="ChEBI" id="CHEBI:140327"/>
    </ligand>
</feature>
<feature type="binding site" evidence="10">
    <location>
        <position position="115"/>
    </location>
    <ligand>
        <name>UDP-N-acetyl-alpha-D-galactosamine</name>
        <dbReference type="ChEBI" id="CHEBI:67138"/>
    </ligand>
</feature>
<comment type="subcellular location">
    <subcellularLocation>
        <location evidence="1">Membrane</location>
        <topology evidence="1">Single-pass type II membrane protein</topology>
    </subcellularLocation>
</comment>
<feature type="chain" id="PRO_5041714418" description="Globoside alpha-1,3-N-acetylgalactosaminyltransferase 1-like" evidence="13">
    <location>
        <begin position="19"/>
        <end position="478"/>
    </location>
</feature>
<evidence type="ECO:0000256" key="9">
    <source>
        <dbReference type="PIRSR" id="PIRSR605076-1"/>
    </source>
</evidence>
<feature type="signal peptide" evidence="13">
    <location>
        <begin position="1"/>
        <end position="18"/>
    </location>
</feature>
<keyword evidence="6" id="KW-0735">Signal-anchor</keyword>
<dbReference type="FunFam" id="3.90.550.10:FF:000022">
    <property type="entry name" value="Histo-blood group ABO system transferase"/>
    <property type="match status" value="1"/>
</dbReference>
<dbReference type="GO" id="GO:0016020">
    <property type="term" value="C:membrane"/>
    <property type="evidence" value="ECO:0007669"/>
    <property type="project" value="UniProtKB-SubCell"/>
</dbReference>
<feature type="binding site" evidence="10">
    <location>
        <position position="292"/>
    </location>
    <ligand>
        <name>an alpha-L-fucosyl-(1-&gt;2)-beta-D-galactosyl derivative</name>
        <dbReference type="ChEBI" id="CHEBI:140327"/>
    </ligand>
</feature>
<keyword evidence="13" id="KW-0732">Signal</keyword>
<evidence type="ECO:0000313" key="14">
    <source>
        <dbReference type="EMBL" id="KAK2898822.1"/>
    </source>
</evidence>
<evidence type="ECO:0000256" key="3">
    <source>
        <dbReference type="ARBA" id="ARBA00022676"/>
    </source>
</evidence>
<evidence type="ECO:0000256" key="11">
    <source>
        <dbReference type="PIRSR" id="PIRSR605076-3"/>
    </source>
</evidence>
<keyword evidence="8" id="KW-0472">Membrane</keyword>
<feature type="binding site" evidence="10">
    <location>
        <begin position="200"/>
        <end position="202"/>
    </location>
    <ligand>
        <name>UDP-N-acetyl-alpha-D-galactosamine</name>
        <dbReference type="ChEBI" id="CHEBI:67138"/>
    </ligand>
</feature>
<evidence type="ECO:0000256" key="8">
    <source>
        <dbReference type="ARBA" id="ARBA00023136"/>
    </source>
</evidence>
<dbReference type="PANTHER" id="PTHR10462">
    <property type="entry name" value="GLYCOSYLTRANSFERASE-RELATED"/>
    <property type="match status" value="1"/>
</dbReference>